<feature type="compositionally biased region" description="Basic and acidic residues" evidence="1">
    <location>
        <begin position="44"/>
        <end position="55"/>
    </location>
</feature>
<name>U2PTQ1_LEPWF</name>
<dbReference type="HOGENOM" id="CLU_1904161_0_0_0"/>
<protein>
    <submittedName>
        <fullName evidence="2">Uncharacterized protein</fullName>
    </submittedName>
</protein>
<dbReference type="EMBL" id="AWVM01000014">
    <property type="protein sequence ID" value="ERK53890.1"/>
    <property type="molecule type" value="Genomic_DNA"/>
</dbReference>
<dbReference type="Proteomes" id="UP000016626">
    <property type="component" value="Unassembled WGS sequence"/>
</dbReference>
<dbReference type="PATRIC" id="fig|888055.3.peg.263"/>
<comment type="caution">
    <text evidence="2">The sequence shown here is derived from an EMBL/GenBank/DDBJ whole genome shotgun (WGS) entry which is preliminary data.</text>
</comment>
<gene>
    <name evidence="2" type="ORF">HMPREF9015_00272</name>
</gene>
<evidence type="ECO:0000313" key="2">
    <source>
        <dbReference type="EMBL" id="ERK53890.1"/>
    </source>
</evidence>
<sequence length="133" mass="14128">MGGGGIICTLIILKKIIKIKNLEVIKMKIVELNEMELMTIDGGGIRDRSRSHESRSGASSHGRRGSGNHGCSRDWGGVAIGAGKAVADGIGYAGTLFGDDGSRSRIDHIREATGGLAKSGWKQMGESFKCKKR</sequence>
<proteinExistence type="predicted"/>
<dbReference type="AlphaFoldDB" id="U2PTQ1"/>
<evidence type="ECO:0000313" key="3">
    <source>
        <dbReference type="Proteomes" id="UP000016626"/>
    </source>
</evidence>
<reference evidence="2 3" key="1">
    <citation type="submission" date="2013-06" db="EMBL/GenBank/DDBJ databases">
        <authorList>
            <person name="Weinstock G."/>
            <person name="Sodergren E."/>
            <person name="Lobos E.A."/>
            <person name="Fulton L."/>
            <person name="Fulton R."/>
            <person name="Courtney L."/>
            <person name="Fronick C."/>
            <person name="O'Laughlin M."/>
            <person name="Godfrey J."/>
            <person name="Wilson R.M."/>
            <person name="Miner T."/>
            <person name="Farmer C."/>
            <person name="Delehaunty K."/>
            <person name="Cordes M."/>
            <person name="Minx P."/>
            <person name="Tomlinson C."/>
            <person name="Chen J."/>
            <person name="Wollam A."/>
            <person name="Pepin K.H."/>
            <person name="Bhonagiri V."/>
            <person name="Zhang X."/>
            <person name="Warren W."/>
            <person name="Mitreva M."/>
            <person name="Mardis E.R."/>
            <person name="Wilson R.K."/>
        </authorList>
    </citation>
    <scope>NUCLEOTIDE SEQUENCE [LARGE SCALE GENOMIC DNA]</scope>
    <source>
        <strain evidence="2 3">F0279</strain>
    </source>
</reference>
<organism evidence="2 3">
    <name type="scientific">Leptotrichia wadei (strain F0279)</name>
    <dbReference type="NCBI Taxonomy" id="888055"/>
    <lineage>
        <taxon>Bacteria</taxon>
        <taxon>Fusobacteriati</taxon>
        <taxon>Fusobacteriota</taxon>
        <taxon>Fusobacteriia</taxon>
        <taxon>Fusobacteriales</taxon>
        <taxon>Leptotrichiaceae</taxon>
        <taxon>Leptotrichia</taxon>
    </lineage>
</organism>
<accession>U2PTQ1</accession>
<evidence type="ECO:0000256" key="1">
    <source>
        <dbReference type="SAM" id="MobiDB-lite"/>
    </source>
</evidence>
<feature type="region of interest" description="Disordered" evidence="1">
    <location>
        <begin position="43"/>
        <end position="71"/>
    </location>
</feature>